<dbReference type="InterPro" id="IPR011322">
    <property type="entry name" value="N-reg_PII-like_a/b"/>
</dbReference>
<evidence type="ECO:0000313" key="2">
    <source>
        <dbReference type="EMBL" id="ORV01683.1"/>
    </source>
</evidence>
<dbReference type="PANTHER" id="PTHR35983">
    <property type="entry name" value="UPF0166 PROTEIN TM_0021"/>
    <property type="match status" value="1"/>
</dbReference>
<comment type="caution">
    <text evidence="2">The sequence shown here is derived from an EMBL/GenBank/DDBJ whole genome shotgun (WGS) entry which is preliminary data.</text>
</comment>
<reference evidence="2 3" key="1">
    <citation type="submission" date="2016-01" db="EMBL/GenBank/DDBJ databases">
        <title>The new phylogeny of the genus Mycobacterium.</title>
        <authorList>
            <person name="Tarcisio F."/>
            <person name="Conor M."/>
            <person name="Antonella G."/>
            <person name="Elisabetta G."/>
            <person name="Giulia F.S."/>
            <person name="Sara T."/>
            <person name="Anna F."/>
            <person name="Clotilde B."/>
            <person name="Roberto B."/>
            <person name="Veronica D.S."/>
            <person name="Fabio R."/>
            <person name="Monica P."/>
            <person name="Olivier J."/>
            <person name="Enrico T."/>
            <person name="Nicola S."/>
        </authorList>
    </citation>
    <scope>NUCLEOTIDE SEQUENCE [LARGE SCALE GENOMIC DNA]</scope>
    <source>
        <strain evidence="2 3">DSM 44179</strain>
    </source>
</reference>
<dbReference type="Pfam" id="PF02641">
    <property type="entry name" value="DUF190"/>
    <property type="match status" value="3"/>
</dbReference>
<dbReference type="STRING" id="1793.AWC04_12820"/>
<dbReference type="AlphaFoldDB" id="A0A1X1R9F1"/>
<dbReference type="Gene3D" id="3.30.70.120">
    <property type="match status" value="3"/>
</dbReference>
<dbReference type="InterPro" id="IPR015867">
    <property type="entry name" value="N-reg_PII/ATP_PRibTrfase_C"/>
</dbReference>
<dbReference type="RefSeq" id="WP_085096856.1">
    <property type="nucleotide sequence ID" value="NZ_AP022603.1"/>
</dbReference>
<dbReference type="Proteomes" id="UP000193484">
    <property type="component" value="Unassembled WGS sequence"/>
</dbReference>
<dbReference type="InterPro" id="IPR003793">
    <property type="entry name" value="UPF0166"/>
</dbReference>
<dbReference type="OrthoDB" id="9795599at2"/>
<gene>
    <name evidence="2" type="ORF">AWC04_12820</name>
</gene>
<dbReference type="EMBL" id="LQOJ01000043">
    <property type="protein sequence ID" value="ORV01683.1"/>
    <property type="molecule type" value="Genomic_DNA"/>
</dbReference>
<proteinExistence type="inferred from homology"/>
<evidence type="ECO:0000256" key="1">
    <source>
        <dbReference type="ARBA" id="ARBA00010554"/>
    </source>
</evidence>
<dbReference type="SUPFAM" id="SSF54913">
    <property type="entry name" value="GlnB-like"/>
    <property type="match status" value="3"/>
</dbReference>
<keyword evidence="3" id="KW-1185">Reference proteome</keyword>
<dbReference type="PANTHER" id="PTHR35983:SF1">
    <property type="entry name" value="UPF0166 PROTEIN TM_0021"/>
    <property type="match status" value="1"/>
</dbReference>
<sequence length="354" mass="37990">MTEILKLTGYLAERERYRGRFLTDAMLELFARREVATSIVLRGIASFGPRNVARTDELLSMSEDLPAVVVAADTAERIAGLAEEVAAIIGRGLLTVERARLIDQSGLPDPHDDEAVRMTLFLGRRQRVGGAPAHVAATAVLHRLGFAGAIGCLGVDGTVGGRRRRAGFLSRNVEVPMLLLAVGTRRQARAAAAELRDLLGEVFLTVERLQICKHNSVLHARPHPLPATDAAGLPLFQKVTVFTDEDARHDGQPIHRALVARLRESHAAGATAVRGVWGFTAPDAPHGDRMSRLSRRVPVATVLIDTPAGIAASFGIVDELTAEHGLVTSELVPAALSIDGAHRHGGIRLARHDC</sequence>
<evidence type="ECO:0000313" key="3">
    <source>
        <dbReference type="Proteomes" id="UP000193484"/>
    </source>
</evidence>
<name>A0A1X1R9F1_MYCFA</name>
<organism evidence="2 3">
    <name type="scientific">Mycolicibacterium fallax</name>
    <name type="common">Mycobacterium fallax</name>
    <dbReference type="NCBI Taxonomy" id="1793"/>
    <lineage>
        <taxon>Bacteria</taxon>
        <taxon>Bacillati</taxon>
        <taxon>Actinomycetota</taxon>
        <taxon>Actinomycetes</taxon>
        <taxon>Mycobacteriales</taxon>
        <taxon>Mycobacteriaceae</taxon>
        <taxon>Mycolicibacterium</taxon>
    </lineage>
</organism>
<protein>
    <submittedName>
        <fullName evidence="2">Uncharacterized protein</fullName>
    </submittedName>
</protein>
<accession>A0A1X1R9F1</accession>
<comment type="similarity">
    <text evidence="1">Belongs to the UPF0166 family.</text>
</comment>